<dbReference type="InterPro" id="IPR012767">
    <property type="entry name" value="Trehalose_TreY"/>
</dbReference>
<dbReference type="InterPro" id="IPR017853">
    <property type="entry name" value="GH"/>
</dbReference>
<sequence length="1720" mass="197246">MKRPSLLEKLCAHYHIAGEYEDIWGKHHPASQNTKRALLTAMGISTENDQAMENALVQVEMNNFGRVLPPVQIVREDVDFIHIEICVPENQGRHRFRWRLIYENYDSRNGEFRIADLKLVAQQAVKGENWQRYLLELAEVPDLGYHSFELYDLDQPETQPATMSLIVVPRTCYQPEAIRNGGRVWGFAVQLYAVRSSRNWGIGDYTDLVRILEFSAQAGAGLVGLNPLHALFPHNPEHASPYSPSSRLFLNCLFLDIEIIPDFAECPEARQYVSDEAFQAQLRALRATELVDYAGVAKTKMSVLNILYNHFRRHHLDTGSEYAGTFHHFREEQGDALYRHALHEALQEWLHRQNSEVWGWPVWPEPYRHPESEAVAVFATEHETRVTFFEYLQWQAHSQLQAAGDRAYELGLDIGLYQDLAVSVDVGGAEAWSNQEIYALQARIGSPPDDFNLKGQDWGLPPWNPQQLREQAYAPFIATLRQNMRAAGALRIDHVMALRRLLWVPSGKSPADGAYVHYPFEDLLGILALESQRNFCLVIGEDLGTVPDDVREALHPLGVLSYRLFYFEKTIDGSFKSPHDFEPQALVAVTTHDLPTLAGYWLGLDLELRKHLDLFPNAGLREHQIIERAENRARLLLALERESLLPAGINVQPVAIPEMTTEFAIAIHRYLARTPSQVMITQLEDILGQMEQINLPGTIDQYPNWRRKLPLDLELWGEDLRVMAFGNALRNERGGAVKALPETYANQTSSMTAVIPRSTYRWQFHLGFTFEQATALVSYLDQLGISHCYASPCLQARPASTHGYDIIDHNRMNMELGGEDAFARFTDALEKHHVGLILDIVPNHMGVMGSDNAWWLDVLENGPASVYAMFFDIDWGSLKDTLRGKVLVPILSDHYGNILDQGELKLVFDSEHGIFHIRYYEHVFPIDPQEYPRILALNIHQLEALIDAEDLRLMEFRSLITAFGNLPHRSETGTARIAERARDKEVHKATLARLYHDADIARFIDENLREFNDHVDVGLLHELMDCQAWRLASWRVASDEINYRRFFDINDLAALRMENPRVFVATHKYVLELVAKKKVQGLRIDHPDGLYNPAAYFHLLQAQVAATQGMQVAEQYNQIIGKTSPISAQTKPIYLFVEKILARHERLRDDWAVHGTTGYDFTNLLNGLFVDAAAENKMERVYREFIGYSINLEALVYDCKKLIIHTALASELNVLALQLSRIAELDRHTRDFTLNSLREVLSQIVACFPVYRTYVQPKHISEEDRRYVDWAVNVSKKRAAASDNSVFDFVREVLLLEIAEGKHADYQKKVINFARKFQQYTGPVMAKGLEDTVFYRYNRLLSLNEVGGEPDKFGVSVSAFHHQNQERAQNWPHAMLSTSTHDGKRSEDVRARINVLTELPEEWRSRVRRWARLNRNKKRLVDDQPVPVKNDEYFFYQTLVGVWPLEPLDQSGLEAFRERIETYMLKAAKEAKLYTSWINPNAEYEAAVTDFVHAVLNDIDNNLFLADFLAFLRPLSRAGLFNSLSQTLLKLTSPGVPDIYQGNELWDFSLVDPDNRRPVDYVLRRRLLTELENAVTSARTLCHFSYDLMKTIEDGRAKLYLTWRSLQLRRDYFELFRDGDYLPLDVSGMHADHICAFARQLDKQTVVVVAPRLVFRLAGGTDPLGEQIWNDTCITVPFKKWHNWLTGEHYQAESVGKELWLSVGGILRHFPVALLLEDES</sequence>
<evidence type="ECO:0000256" key="2">
    <source>
        <dbReference type="ARBA" id="ARBA00005684"/>
    </source>
</evidence>
<dbReference type="GO" id="GO:0005975">
    <property type="term" value="P:carbohydrate metabolic process"/>
    <property type="evidence" value="ECO:0007669"/>
    <property type="project" value="InterPro"/>
</dbReference>
<reference evidence="13" key="1">
    <citation type="submission" date="2016-10" db="EMBL/GenBank/DDBJ databases">
        <authorList>
            <person name="Varghese N."/>
            <person name="Submissions S."/>
        </authorList>
    </citation>
    <scope>NUCLEOTIDE SEQUENCE [LARGE SCALE GENOMIC DNA]</scope>
    <source>
        <strain evidence="13">Nm69</strain>
    </source>
</reference>
<dbReference type="PANTHER" id="PTHR32438:SF5">
    <property type="entry name" value="4-ALPHA-GLUCANOTRANSFERASE DPE1, CHLOROPLASTIC_AMYLOPLASTIC"/>
    <property type="match status" value="1"/>
</dbReference>
<dbReference type="InterPro" id="IPR003385">
    <property type="entry name" value="Glyco_hydro_77"/>
</dbReference>
<dbReference type="RefSeq" id="WP_090699593.1">
    <property type="nucleotide sequence ID" value="NZ_FOSP01000013.1"/>
</dbReference>
<dbReference type="EMBL" id="FOSP01000013">
    <property type="protein sequence ID" value="SFK72280.1"/>
    <property type="molecule type" value="Genomic_DNA"/>
</dbReference>
<evidence type="ECO:0000256" key="3">
    <source>
        <dbReference type="ARBA" id="ARBA00012560"/>
    </source>
</evidence>
<evidence type="ECO:0000256" key="6">
    <source>
        <dbReference type="ARBA" id="ARBA00022679"/>
    </source>
</evidence>
<organism evidence="12 13">
    <name type="scientific">Nitrosomonas aestuarii</name>
    <dbReference type="NCBI Taxonomy" id="52441"/>
    <lineage>
        <taxon>Bacteria</taxon>
        <taxon>Pseudomonadati</taxon>
        <taxon>Pseudomonadota</taxon>
        <taxon>Betaproteobacteria</taxon>
        <taxon>Nitrosomonadales</taxon>
        <taxon>Nitrosomonadaceae</taxon>
        <taxon>Nitrosomonas</taxon>
    </lineage>
</organism>
<keyword evidence="5 10" id="KW-0328">Glycosyltransferase</keyword>
<dbReference type="NCBIfam" id="TIGR02401">
    <property type="entry name" value="trehalose_TreY"/>
    <property type="match status" value="1"/>
</dbReference>
<evidence type="ECO:0000259" key="11">
    <source>
        <dbReference type="SMART" id="SM00642"/>
    </source>
</evidence>
<dbReference type="STRING" id="52441.SAMN05216302_101368"/>
<dbReference type="Gene3D" id="3.20.20.80">
    <property type="entry name" value="Glycosidases"/>
    <property type="match status" value="5"/>
</dbReference>
<dbReference type="OrthoDB" id="9761577at2"/>
<protein>
    <recommendedName>
        <fullName evidence="4 10">4-alpha-glucanotransferase</fullName>
        <ecNumber evidence="3 10">2.4.1.25</ecNumber>
    </recommendedName>
    <alternativeName>
        <fullName evidence="8 10">Amylomaltase</fullName>
    </alternativeName>
    <alternativeName>
        <fullName evidence="9 10">Disproportionating enzyme</fullName>
    </alternativeName>
</protein>
<evidence type="ECO:0000256" key="1">
    <source>
        <dbReference type="ARBA" id="ARBA00000439"/>
    </source>
</evidence>
<dbReference type="NCBIfam" id="NF011077">
    <property type="entry name" value="PRK14507.1"/>
    <property type="match status" value="1"/>
</dbReference>
<evidence type="ECO:0000256" key="4">
    <source>
        <dbReference type="ARBA" id="ARBA00020295"/>
    </source>
</evidence>
<dbReference type="SUPFAM" id="SSF51445">
    <property type="entry name" value="(Trans)glycosidases"/>
    <property type="match status" value="2"/>
</dbReference>
<accession>A0A1I4BV34</accession>
<dbReference type="Pfam" id="PF00128">
    <property type="entry name" value="Alpha-amylase"/>
    <property type="match status" value="1"/>
</dbReference>
<evidence type="ECO:0000313" key="12">
    <source>
        <dbReference type="EMBL" id="SFK72280.1"/>
    </source>
</evidence>
<name>A0A1I4BV34_9PROT</name>
<dbReference type="PANTHER" id="PTHR32438">
    <property type="entry name" value="4-ALPHA-GLUCANOTRANSFERASE DPE1, CHLOROPLASTIC/AMYLOPLASTIC"/>
    <property type="match status" value="1"/>
</dbReference>
<dbReference type="CDD" id="cd11336">
    <property type="entry name" value="AmyAc_MTSase"/>
    <property type="match status" value="1"/>
</dbReference>
<evidence type="ECO:0000256" key="8">
    <source>
        <dbReference type="ARBA" id="ARBA00031423"/>
    </source>
</evidence>
<dbReference type="InterPro" id="IPR048458">
    <property type="entry name" value="MalQ_N"/>
</dbReference>
<dbReference type="SMART" id="SM00642">
    <property type="entry name" value="Aamy"/>
    <property type="match status" value="1"/>
</dbReference>
<dbReference type="GO" id="GO:0004134">
    <property type="term" value="F:4-alpha-glucanotransferase activity"/>
    <property type="evidence" value="ECO:0007669"/>
    <property type="project" value="UniProtKB-EC"/>
</dbReference>
<evidence type="ECO:0000313" key="13">
    <source>
        <dbReference type="Proteomes" id="UP000199533"/>
    </source>
</evidence>
<evidence type="ECO:0000256" key="7">
    <source>
        <dbReference type="ARBA" id="ARBA00023277"/>
    </source>
</evidence>
<gene>
    <name evidence="12" type="ORF">SAMN05216302_101368</name>
</gene>
<evidence type="ECO:0000256" key="5">
    <source>
        <dbReference type="ARBA" id="ARBA00022676"/>
    </source>
</evidence>
<dbReference type="Pfam" id="PF21226">
    <property type="entry name" value="MalQ_N"/>
    <property type="match status" value="1"/>
</dbReference>
<dbReference type="Pfam" id="PF02446">
    <property type="entry name" value="Glyco_hydro_77"/>
    <property type="match status" value="1"/>
</dbReference>
<keyword evidence="7 10" id="KW-0119">Carbohydrate metabolism</keyword>
<dbReference type="InterPro" id="IPR006047">
    <property type="entry name" value="GH13_cat_dom"/>
</dbReference>
<comment type="similarity">
    <text evidence="2 10">Belongs to the disproportionating enzyme family.</text>
</comment>
<feature type="domain" description="Glycosyl hydrolase family 13 catalytic" evidence="11">
    <location>
        <begin position="753"/>
        <end position="1278"/>
    </location>
</feature>
<dbReference type="NCBIfam" id="TIGR00217">
    <property type="entry name" value="malQ"/>
    <property type="match status" value="1"/>
</dbReference>
<comment type="catalytic activity">
    <reaction evidence="1 10">
        <text>Transfers a segment of a (1-&gt;4)-alpha-D-glucan to a new position in an acceptor, which may be glucose or a (1-&gt;4)-alpha-D-glucan.</text>
        <dbReference type="EC" id="2.4.1.25"/>
    </reaction>
</comment>
<dbReference type="EC" id="2.4.1.25" evidence="3 10"/>
<keyword evidence="13" id="KW-1185">Reference proteome</keyword>
<evidence type="ECO:0000256" key="10">
    <source>
        <dbReference type="RuleBase" id="RU361207"/>
    </source>
</evidence>
<evidence type="ECO:0000256" key="9">
    <source>
        <dbReference type="ARBA" id="ARBA00031501"/>
    </source>
</evidence>
<keyword evidence="6 10" id="KW-0808">Transferase</keyword>
<dbReference type="Proteomes" id="UP000199533">
    <property type="component" value="Unassembled WGS sequence"/>
</dbReference>
<proteinExistence type="inferred from homology"/>